<accession>A0A6I6L584</accession>
<dbReference type="OrthoDB" id="5526542at2"/>
<sequence length="220" mass="21076">MDIASILKQTGAIGQVAQQLGVNEQVAETGAAALLPAILGGFKKTTQAQPGGLEGLGGLLGQLGGGGLFDSVISPEPTPVEKGNDVLGQIFGSKDVSRSVASHASDQTGIDPSLLKKMLPILAMLVAGYMAKQSGGIAGGGQDAGGLGGLIGGMLGGGSQASGGGGLGGMLGDVLGGALGGGQKAQPATSGLGGLASMLDIDGDGNPLDDIVAMAGKFAK</sequence>
<dbReference type="AlphaFoldDB" id="A0A6I6L584"/>
<dbReference type="Pfam" id="PF06078">
    <property type="entry name" value="DUF937"/>
    <property type="match status" value="1"/>
</dbReference>
<proteinExistence type="predicted"/>
<dbReference type="KEGG" id="slaa:EUU25_11085"/>
<name>A0A6I6L584_9SPHN</name>
<reference evidence="2" key="1">
    <citation type="submission" date="2019-01" db="EMBL/GenBank/DDBJ databases">
        <title>Sphingorhabdus lacus sp.nov., isolated from an oligotrophic freshwater lake.</title>
        <authorList>
            <person name="Park M."/>
        </authorList>
    </citation>
    <scope>NUCLEOTIDE SEQUENCE [LARGE SCALE GENOMIC DNA]</scope>
    <source>
        <strain evidence="2">IMCC1753</strain>
    </source>
</reference>
<protein>
    <submittedName>
        <fullName evidence="1">DUF937 domain-containing protein</fullName>
    </submittedName>
</protein>
<dbReference type="EMBL" id="CP035733">
    <property type="protein sequence ID" value="QGY81115.1"/>
    <property type="molecule type" value="Genomic_DNA"/>
</dbReference>
<gene>
    <name evidence="1" type="ORF">EUU25_11085</name>
</gene>
<dbReference type="RefSeq" id="WP_158900993.1">
    <property type="nucleotide sequence ID" value="NZ_CP035733.1"/>
</dbReference>
<dbReference type="Proteomes" id="UP000428803">
    <property type="component" value="Chromosome"/>
</dbReference>
<evidence type="ECO:0000313" key="2">
    <source>
        <dbReference type="Proteomes" id="UP000428803"/>
    </source>
</evidence>
<keyword evidence="2" id="KW-1185">Reference proteome</keyword>
<evidence type="ECO:0000313" key="1">
    <source>
        <dbReference type="EMBL" id="QGY81115.1"/>
    </source>
</evidence>
<organism evidence="1 2">
    <name type="scientific">Sphingorhabdus lacus</name>
    <dbReference type="NCBI Taxonomy" id="392610"/>
    <lineage>
        <taxon>Bacteria</taxon>
        <taxon>Pseudomonadati</taxon>
        <taxon>Pseudomonadota</taxon>
        <taxon>Alphaproteobacteria</taxon>
        <taxon>Sphingomonadales</taxon>
        <taxon>Sphingomonadaceae</taxon>
        <taxon>Sphingorhabdus</taxon>
    </lineage>
</organism>
<dbReference type="InterPro" id="IPR009282">
    <property type="entry name" value="DUF937"/>
</dbReference>